<name>A0A1Y1WED3_9FUNG</name>
<evidence type="ECO:0000313" key="2">
    <source>
        <dbReference type="EMBL" id="ORX71524.1"/>
    </source>
</evidence>
<reference evidence="2 3" key="1">
    <citation type="submission" date="2016-07" db="EMBL/GenBank/DDBJ databases">
        <title>Pervasive Adenine N6-methylation of Active Genes in Fungi.</title>
        <authorList>
            <consortium name="DOE Joint Genome Institute"/>
            <person name="Mondo S.J."/>
            <person name="Dannebaum R.O."/>
            <person name="Kuo R.C."/>
            <person name="Labutti K."/>
            <person name="Haridas S."/>
            <person name="Kuo A."/>
            <person name="Salamov A."/>
            <person name="Ahrendt S.R."/>
            <person name="Lipzen A."/>
            <person name="Sullivan W."/>
            <person name="Andreopoulos W.B."/>
            <person name="Clum A."/>
            <person name="Lindquist E."/>
            <person name="Daum C."/>
            <person name="Ramamoorthy G.K."/>
            <person name="Gryganskyi A."/>
            <person name="Culley D."/>
            <person name="Magnuson J.K."/>
            <person name="James T.Y."/>
            <person name="O'Malley M.A."/>
            <person name="Stajich J.E."/>
            <person name="Spatafora J.W."/>
            <person name="Visel A."/>
            <person name="Grigoriev I.V."/>
        </authorList>
    </citation>
    <scope>NUCLEOTIDE SEQUENCE [LARGE SCALE GENOMIC DNA]</scope>
    <source>
        <strain evidence="2 3">ATCC 12442</strain>
    </source>
</reference>
<keyword evidence="3" id="KW-1185">Reference proteome</keyword>
<dbReference type="GeneID" id="63802097"/>
<protein>
    <submittedName>
        <fullName evidence="2">Uncharacterized protein</fullName>
    </submittedName>
</protein>
<gene>
    <name evidence="2" type="ORF">DL89DRAFT_256526</name>
</gene>
<dbReference type="Proteomes" id="UP000193922">
    <property type="component" value="Unassembled WGS sequence"/>
</dbReference>
<accession>A0A1Y1WED3</accession>
<dbReference type="EMBL" id="MCFD01000004">
    <property type="protein sequence ID" value="ORX71524.1"/>
    <property type="molecule type" value="Genomic_DNA"/>
</dbReference>
<dbReference type="OrthoDB" id="1938138at2759"/>
<evidence type="ECO:0000256" key="1">
    <source>
        <dbReference type="SAM" id="MobiDB-lite"/>
    </source>
</evidence>
<feature type="region of interest" description="Disordered" evidence="1">
    <location>
        <begin position="150"/>
        <end position="170"/>
    </location>
</feature>
<sequence>MSITHRQQEGFTLPELEYLAQERAHHHRPTLPDGARRAGQQGFFCRYLTRFQVSAVGFHWSVQTATEDVGSALAGCAAQAVKPLPHSCSQLAVGRPPARSLCAKRSSRTRASPSCPCTTWKSRTSSSHVQRMTSSKPQSIRRLLQDLREVRQGKVRQGPGAAEPAAAPDG</sequence>
<comment type="caution">
    <text evidence="2">The sequence shown here is derived from an EMBL/GenBank/DDBJ whole genome shotgun (WGS) entry which is preliminary data.</text>
</comment>
<dbReference type="RefSeq" id="XP_040745039.1">
    <property type="nucleotide sequence ID" value="XM_040885449.1"/>
</dbReference>
<dbReference type="AlphaFoldDB" id="A0A1Y1WED3"/>
<feature type="compositionally biased region" description="Low complexity" evidence="1">
    <location>
        <begin position="158"/>
        <end position="170"/>
    </location>
</feature>
<proteinExistence type="predicted"/>
<organism evidence="2 3">
    <name type="scientific">Linderina pennispora</name>
    <dbReference type="NCBI Taxonomy" id="61395"/>
    <lineage>
        <taxon>Eukaryota</taxon>
        <taxon>Fungi</taxon>
        <taxon>Fungi incertae sedis</taxon>
        <taxon>Zoopagomycota</taxon>
        <taxon>Kickxellomycotina</taxon>
        <taxon>Kickxellomycetes</taxon>
        <taxon>Kickxellales</taxon>
        <taxon>Kickxellaceae</taxon>
        <taxon>Linderina</taxon>
    </lineage>
</organism>
<evidence type="ECO:0000313" key="3">
    <source>
        <dbReference type="Proteomes" id="UP000193922"/>
    </source>
</evidence>